<dbReference type="PANTHER" id="PTHR43133">
    <property type="entry name" value="RNA POLYMERASE ECF-TYPE SIGMA FACTO"/>
    <property type="match status" value="1"/>
</dbReference>
<evidence type="ECO:0000256" key="5">
    <source>
        <dbReference type="SAM" id="Phobius"/>
    </source>
</evidence>
<keyword evidence="9" id="KW-1185">Reference proteome</keyword>
<dbReference type="InterPro" id="IPR015943">
    <property type="entry name" value="WD40/YVTN_repeat-like_dom_sf"/>
</dbReference>
<dbReference type="SUPFAM" id="SSF88659">
    <property type="entry name" value="Sigma3 and sigma4 domains of RNA polymerase sigma factors"/>
    <property type="match status" value="1"/>
</dbReference>
<feature type="domain" description="RNA polymerase sigma factor 70 region 4 type 2" evidence="7">
    <location>
        <begin position="135"/>
        <end position="186"/>
    </location>
</feature>
<dbReference type="InterPro" id="IPR013324">
    <property type="entry name" value="RNA_pol_sigma_r3/r4-like"/>
</dbReference>
<feature type="transmembrane region" description="Helical" evidence="5">
    <location>
        <begin position="218"/>
        <end position="240"/>
    </location>
</feature>
<name>A0A225DH38_9BACT</name>
<gene>
    <name evidence="8" type="ORF">FRUB_06978</name>
</gene>
<comment type="similarity">
    <text evidence="1">Belongs to the sigma-70 factor family. ECF subfamily.</text>
</comment>
<dbReference type="InterPro" id="IPR011047">
    <property type="entry name" value="Quinoprotein_ADH-like_sf"/>
</dbReference>
<evidence type="ECO:0000256" key="2">
    <source>
        <dbReference type="ARBA" id="ARBA00023015"/>
    </source>
</evidence>
<keyword evidence="5" id="KW-0472">Membrane</keyword>
<keyword evidence="5" id="KW-0812">Transmembrane</keyword>
<dbReference type="InterPro" id="IPR036388">
    <property type="entry name" value="WH-like_DNA-bd_sf"/>
</dbReference>
<dbReference type="Pfam" id="PF08281">
    <property type="entry name" value="Sigma70_r4_2"/>
    <property type="match status" value="1"/>
</dbReference>
<keyword evidence="2" id="KW-0805">Transcription regulation</keyword>
<evidence type="ECO:0000313" key="9">
    <source>
        <dbReference type="Proteomes" id="UP000214646"/>
    </source>
</evidence>
<dbReference type="GO" id="GO:0003677">
    <property type="term" value="F:DNA binding"/>
    <property type="evidence" value="ECO:0007669"/>
    <property type="project" value="InterPro"/>
</dbReference>
<dbReference type="SUPFAM" id="SSF88946">
    <property type="entry name" value="Sigma2 domain of RNA polymerase sigma factors"/>
    <property type="match status" value="1"/>
</dbReference>
<evidence type="ECO:0008006" key="10">
    <source>
        <dbReference type="Google" id="ProtNLM"/>
    </source>
</evidence>
<dbReference type="Gene3D" id="1.10.10.10">
    <property type="entry name" value="Winged helix-like DNA-binding domain superfamily/Winged helix DNA-binding domain"/>
    <property type="match status" value="1"/>
</dbReference>
<dbReference type="InterPro" id="IPR013325">
    <property type="entry name" value="RNA_pol_sigma_r2"/>
</dbReference>
<dbReference type="RefSeq" id="WP_161967795.1">
    <property type="nucleotide sequence ID" value="NZ_NIDE01000014.1"/>
</dbReference>
<keyword evidence="5" id="KW-1133">Transmembrane helix</keyword>
<evidence type="ECO:0000256" key="1">
    <source>
        <dbReference type="ARBA" id="ARBA00010641"/>
    </source>
</evidence>
<dbReference type="InterPro" id="IPR039425">
    <property type="entry name" value="RNA_pol_sigma-70-like"/>
</dbReference>
<keyword evidence="3" id="KW-0731">Sigma factor</keyword>
<evidence type="ECO:0000256" key="4">
    <source>
        <dbReference type="ARBA" id="ARBA00023163"/>
    </source>
</evidence>
<dbReference type="Proteomes" id="UP000214646">
    <property type="component" value="Unassembled WGS sequence"/>
</dbReference>
<dbReference type="EMBL" id="NIDE01000014">
    <property type="protein sequence ID" value="OWK37858.1"/>
    <property type="molecule type" value="Genomic_DNA"/>
</dbReference>
<organism evidence="8 9">
    <name type="scientific">Fimbriiglobus ruber</name>
    <dbReference type="NCBI Taxonomy" id="1908690"/>
    <lineage>
        <taxon>Bacteria</taxon>
        <taxon>Pseudomonadati</taxon>
        <taxon>Planctomycetota</taxon>
        <taxon>Planctomycetia</taxon>
        <taxon>Gemmatales</taxon>
        <taxon>Gemmataceae</taxon>
        <taxon>Fimbriiglobus</taxon>
    </lineage>
</organism>
<dbReference type="GO" id="GO:0006352">
    <property type="term" value="P:DNA-templated transcription initiation"/>
    <property type="evidence" value="ECO:0007669"/>
    <property type="project" value="InterPro"/>
</dbReference>
<evidence type="ECO:0000256" key="3">
    <source>
        <dbReference type="ARBA" id="ARBA00023082"/>
    </source>
</evidence>
<dbReference type="PANTHER" id="PTHR43133:SF51">
    <property type="entry name" value="RNA POLYMERASE SIGMA FACTOR"/>
    <property type="match status" value="1"/>
</dbReference>
<evidence type="ECO:0000313" key="8">
    <source>
        <dbReference type="EMBL" id="OWK37858.1"/>
    </source>
</evidence>
<dbReference type="Pfam" id="PF04542">
    <property type="entry name" value="Sigma70_r2"/>
    <property type="match status" value="1"/>
</dbReference>
<keyword evidence="4" id="KW-0804">Transcription</keyword>
<dbReference type="Gene3D" id="2.130.10.10">
    <property type="entry name" value="YVTN repeat-like/Quinoprotein amine dehydrogenase"/>
    <property type="match status" value="3"/>
</dbReference>
<dbReference type="Gene3D" id="1.10.1740.10">
    <property type="match status" value="1"/>
</dbReference>
<dbReference type="InterPro" id="IPR007627">
    <property type="entry name" value="RNA_pol_sigma70_r2"/>
</dbReference>
<proteinExistence type="inferred from homology"/>
<evidence type="ECO:0000259" key="6">
    <source>
        <dbReference type="Pfam" id="PF04542"/>
    </source>
</evidence>
<protein>
    <recommendedName>
        <fullName evidence="10">ECF RNA polymerase sigma factor SigE</fullName>
    </recommendedName>
</protein>
<dbReference type="SUPFAM" id="SSF50998">
    <property type="entry name" value="Quinoprotein alcohol dehydrogenase-like"/>
    <property type="match status" value="1"/>
</dbReference>
<dbReference type="OrthoDB" id="290843at2"/>
<reference evidence="9" key="1">
    <citation type="submission" date="2017-06" db="EMBL/GenBank/DDBJ databases">
        <title>Genome analysis of Fimbriiglobus ruber SP5, the first member of the order Planctomycetales with confirmed chitinolytic capability.</title>
        <authorList>
            <person name="Ravin N.V."/>
            <person name="Rakitin A.L."/>
            <person name="Ivanova A.A."/>
            <person name="Beletsky A.V."/>
            <person name="Kulichevskaya I.S."/>
            <person name="Mardanov A.V."/>
            <person name="Dedysh S.N."/>
        </authorList>
    </citation>
    <scope>NUCLEOTIDE SEQUENCE [LARGE SCALE GENOMIC DNA]</scope>
    <source>
        <strain evidence="9">SP5</strain>
    </source>
</reference>
<dbReference type="AlphaFoldDB" id="A0A225DH38"/>
<comment type="caution">
    <text evidence="8">The sequence shown here is derived from an EMBL/GenBank/DDBJ whole genome shotgun (WGS) entry which is preliminary data.</text>
</comment>
<accession>A0A225DH38</accession>
<feature type="transmembrane region" description="Helical" evidence="5">
    <location>
        <begin position="247"/>
        <end position="266"/>
    </location>
</feature>
<sequence length="1074" mass="114735">MRHVIRTLFRLASVSGSPPAGSDLELLSQFVRDRDEAAFAAIVDRHGPMVLGVARRVLRDPDAADDVFQATFLALARSASAIHRSGGLPAWLHRTAVRAAVKHARARRPDSLVIDPPAPTADPLDTLTARELLAAVDDEIRRLPAPLRSAVVTCGLEGRSQDEAARLLGWTPGQVRGRLERGRRRLQDRLARRGLALAAGGVLLLAPAPIVTAGLRDAAVLVATGRATASRVVVALAAAAVGRTVPVYTVAILLLGLAAVGLTGLIPGRLPHPTEHVSAPPIESVVEPDEVLLPDGAIRRFGTARFRIGDGPIAVTPDGASVVSVSPAGAVRVLDSATGRVTAEYLLPMPAKAFYTDSHALLSADGSTAVTSVFNADATGNTLTAWNLHSRKPLWTLTAKNGGKTDYAALSADGRRLVVVEPSADWKRSTVRGVDLGTGRTWVVVELTGPVQQMCLSQDGKRLAVVANMGGGELPSCLDIDTGAKLWTADQSGQLAGFSSNGTLLFANLGEYTRTPLILDARSGKPADGITLPNDGFRFGPPLLSSPDGRTVLEVDAPRSTLWDYRIGKKLWVIPTDREKHIAPGFFRDFDYRRRGVAFSHDGKTLFTSIDRLRRWDTATGAPLDSVDPGYGHNVPVIGVRYSTDCREVYSIGTDQLFGRWAADSRLLATGEAKGREFAGMGYMGYNNLGSVFRAGRTMMVFDRFASAAPAPDQVPRANSQFRLGLPGRTLLTVPTADGRWTLKLMDVSTEDTDALRLIRSTTAPDEQTTSVVLPWTRAVPTHPVSPCGRWIVLDGKVYSTATGSELLAPEAPGVGGRAARLATDPNRFERVWFSPDDRFLAGTLAWQDGTLPGVRMVAVWELASGRAFPAVPVHGYHDAAVSPGGRTLVDGGIQGITVRDLFAGTSLRLPRRDLTTGYDYRQSQPIGFSPSGRAFVTGHVDGSVIEWAVPHAARTDPAPAAEAAWADLVSADLRTARAMVERLVDHPDAADAILGTKFAPPEGVQPAGERSDAPEIPVSGDVLRGVRAIEVLERTGTPAARALLARWRDQTRRPRLAAEAAVALDRFGLPSER</sequence>
<dbReference type="GO" id="GO:0016987">
    <property type="term" value="F:sigma factor activity"/>
    <property type="evidence" value="ECO:0007669"/>
    <property type="project" value="UniProtKB-KW"/>
</dbReference>
<feature type="domain" description="RNA polymerase sigma-70 region 2" evidence="6">
    <location>
        <begin position="43"/>
        <end position="108"/>
    </location>
</feature>
<dbReference type="InterPro" id="IPR014284">
    <property type="entry name" value="RNA_pol_sigma-70_dom"/>
</dbReference>
<evidence type="ECO:0000259" key="7">
    <source>
        <dbReference type="Pfam" id="PF08281"/>
    </source>
</evidence>
<dbReference type="InterPro" id="IPR013249">
    <property type="entry name" value="RNA_pol_sigma70_r4_t2"/>
</dbReference>
<dbReference type="SUPFAM" id="SSF50960">
    <property type="entry name" value="TolB, C-terminal domain"/>
    <property type="match status" value="1"/>
</dbReference>
<dbReference type="NCBIfam" id="TIGR02937">
    <property type="entry name" value="sigma70-ECF"/>
    <property type="match status" value="1"/>
</dbReference>
<feature type="transmembrane region" description="Helical" evidence="5">
    <location>
        <begin position="194"/>
        <end position="212"/>
    </location>
</feature>